<organism evidence="1 2">
    <name type="scientific">Sorghum bicolor</name>
    <name type="common">Sorghum</name>
    <name type="synonym">Sorghum vulgare</name>
    <dbReference type="NCBI Taxonomy" id="4558"/>
    <lineage>
        <taxon>Eukaryota</taxon>
        <taxon>Viridiplantae</taxon>
        <taxon>Streptophyta</taxon>
        <taxon>Embryophyta</taxon>
        <taxon>Tracheophyta</taxon>
        <taxon>Spermatophyta</taxon>
        <taxon>Magnoliopsida</taxon>
        <taxon>Liliopsida</taxon>
        <taxon>Poales</taxon>
        <taxon>Poaceae</taxon>
        <taxon>PACMAD clade</taxon>
        <taxon>Panicoideae</taxon>
        <taxon>Andropogonodae</taxon>
        <taxon>Andropogoneae</taxon>
        <taxon>Sorghinae</taxon>
        <taxon>Sorghum</taxon>
    </lineage>
</organism>
<protein>
    <submittedName>
        <fullName evidence="1">Uncharacterized protein</fullName>
    </submittedName>
</protein>
<dbReference type="EMBL" id="CM000763">
    <property type="protein sequence ID" value="KXG30521.1"/>
    <property type="molecule type" value="Genomic_DNA"/>
</dbReference>
<proteinExistence type="predicted"/>
<reference evidence="2" key="2">
    <citation type="journal article" date="2018" name="Plant J.">
        <title>The Sorghum bicolor reference genome: improved assembly, gene annotations, a transcriptome atlas, and signatures of genome organization.</title>
        <authorList>
            <person name="McCormick R.F."/>
            <person name="Truong S.K."/>
            <person name="Sreedasyam A."/>
            <person name="Jenkins J."/>
            <person name="Shu S."/>
            <person name="Sims D."/>
            <person name="Kennedy M."/>
            <person name="Amirebrahimi M."/>
            <person name="Weers B.D."/>
            <person name="McKinley B."/>
            <person name="Mattison A."/>
            <person name="Morishige D.T."/>
            <person name="Grimwood J."/>
            <person name="Schmutz J."/>
            <person name="Mullet J.E."/>
        </authorList>
    </citation>
    <scope>NUCLEOTIDE SEQUENCE [LARGE SCALE GENOMIC DNA]</scope>
    <source>
        <strain evidence="2">cv. BTx623</strain>
    </source>
</reference>
<gene>
    <name evidence="1" type="ORF">SORBI_3004G195600</name>
</gene>
<dbReference type="PANTHER" id="PTHR46932:SF9">
    <property type="entry name" value="OS02G0585100 PROTEIN"/>
    <property type="match status" value="1"/>
</dbReference>
<reference evidence="1 2" key="1">
    <citation type="journal article" date="2009" name="Nature">
        <title>The Sorghum bicolor genome and the diversification of grasses.</title>
        <authorList>
            <person name="Paterson A.H."/>
            <person name="Bowers J.E."/>
            <person name="Bruggmann R."/>
            <person name="Dubchak I."/>
            <person name="Grimwood J."/>
            <person name="Gundlach H."/>
            <person name="Haberer G."/>
            <person name="Hellsten U."/>
            <person name="Mitros T."/>
            <person name="Poliakov A."/>
            <person name="Schmutz J."/>
            <person name="Spannagl M."/>
            <person name="Tang H."/>
            <person name="Wang X."/>
            <person name="Wicker T."/>
            <person name="Bharti A.K."/>
            <person name="Chapman J."/>
            <person name="Feltus F.A."/>
            <person name="Gowik U."/>
            <person name="Grigoriev I.V."/>
            <person name="Lyons E."/>
            <person name="Maher C.A."/>
            <person name="Martis M."/>
            <person name="Narechania A."/>
            <person name="Otillar R.P."/>
            <person name="Penning B.W."/>
            <person name="Salamov A.A."/>
            <person name="Wang Y."/>
            <person name="Zhang L."/>
            <person name="Carpita N.C."/>
            <person name="Freeling M."/>
            <person name="Gingle A.R."/>
            <person name="Hash C.T."/>
            <person name="Keller B."/>
            <person name="Klein P."/>
            <person name="Kresovich S."/>
            <person name="McCann M.C."/>
            <person name="Ming R."/>
            <person name="Peterson D.G."/>
            <person name="Mehboob-ur-Rahman"/>
            <person name="Ware D."/>
            <person name="Westhoff P."/>
            <person name="Mayer K.F."/>
            <person name="Messing J."/>
            <person name="Rokhsar D.S."/>
        </authorList>
    </citation>
    <scope>NUCLEOTIDE SEQUENCE [LARGE SCALE GENOMIC DNA]</scope>
    <source>
        <strain evidence="2">cv. BTx623</strain>
    </source>
</reference>
<name>A0A194YQP9_SORBI</name>
<evidence type="ECO:0000313" key="1">
    <source>
        <dbReference type="EMBL" id="KXG30521.1"/>
    </source>
</evidence>
<keyword evidence="2" id="KW-1185">Reference proteome</keyword>
<dbReference type="AlphaFoldDB" id="A0A194YQP9"/>
<dbReference type="Gramene" id="KXG30521">
    <property type="protein sequence ID" value="KXG30521"/>
    <property type="gene ID" value="SORBI_3004G195600"/>
</dbReference>
<dbReference type="Proteomes" id="UP000000768">
    <property type="component" value="Chromosome 4"/>
</dbReference>
<sequence length="93" mass="10044">MALVAATGGVDSVVLDDSDVVVGEGGVDPVYLTRVLRKKVGAVELLQVSDANRPPAAVPYVPPPLQPRTNVHYYYHPAGYPAQHDSNRTHRNK</sequence>
<dbReference type="PANTHER" id="PTHR46932">
    <property type="entry name" value="HEAVY METAL-ASSOCIATED ISOPRENYLATED PLANT PROTEIN 47"/>
    <property type="match status" value="1"/>
</dbReference>
<accession>A0A194YQP9</accession>
<dbReference type="Gene3D" id="3.30.70.100">
    <property type="match status" value="1"/>
</dbReference>
<evidence type="ECO:0000313" key="2">
    <source>
        <dbReference type="Proteomes" id="UP000000768"/>
    </source>
</evidence>
<dbReference type="InterPro" id="IPR042885">
    <property type="entry name" value="HIPP47/16"/>
</dbReference>
<dbReference type="InParanoid" id="A0A194YQP9"/>